<dbReference type="STRING" id="67003.A0A1X0P9W1"/>
<evidence type="ECO:0000313" key="2">
    <source>
        <dbReference type="Proteomes" id="UP000192257"/>
    </source>
</evidence>
<dbReference type="VEuPathDB" id="TriTrypDB:TM35_000015990"/>
<evidence type="ECO:0008006" key="3">
    <source>
        <dbReference type="Google" id="ProtNLM"/>
    </source>
</evidence>
<dbReference type="PANTHER" id="PTHR33099:SF14">
    <property type="entry name" value="PROLYL 4-HYDROXYLASE ALPHA SUBUNIT FE(2+) 2OG DIOXYGENASE DOMAIN-CONTAINING PROTEIN"/>
    <property type="match status" value="1"/>
</dbReference>
<organism evidence="1 2">
    <name type="scientific">Trypanosoma theileri</name>
    <dbReference type="NCBI Taxonomy" id="67003"/>
    <lineage>
        <taxon>Eukaryota</taxon>
        <taxon>Discoba</taxon>
        <taxon>Euglenozoa</taxon>
        <taxon>Kinetoplastea</taxon>
        <taxon>Metakinetoplastina</taxon>
        <taxon>Trypanosomatida</taxon>
        <taxon>Trypanosomatidae</taxon>
        <taxon>Trypanosoma</taxon>
    </lineage>
</organism>
<dbReference type="GeneID" id="39981060"/>
<dbReference type="PANTHER" id="PTHR33099">
    <property type="entry name" value="FE2OG DIOXYGENASE DOMAIN-CONTAINING PROTEIN"/>
    <property type="match status" value="1"/>
</dbReference>
<dbReference type="Proteomes" id="UP000192257">
    <property type="component" value="Unassembled WGS sequence"/>
</dbReference>
<keyword evidence="2" id="KW-1185">Reference proteome</keyword>
<proteinExistence type="predicted"/>
<dbReference type="EMBL" id="NBCO01000001">
    <property type="protein sequence ID" value="ORC93722.1"/>
    <property type="molecule type" value="Genomic_DNA"/>
</dbReference>
<dbReference type="AlphaFoldDB" id="A0A1X0P9W1"/>
<name>A0A1X0P9W1_9TRYP</name>
<gene>
    <name evidence="1" type="ORF">TM35_000015990</name>
</gene>
<reference evidence="1 2" key="1">
    <citation type="submission" date="2017-03" db="EMBL/GenBank/DDBJ databases">
        <title>An alternative strategy for trypanosome survival in the mammalian bloodstream revealed through genome and transcriptome analysis of the ubiquitous bovine parasite Trypanosoma (Megatrypanum) theileri.</title>
        <authorList>
            <person name="Kelly S."/>
            <person name="Ivens A."/>
            <person name="Mott A."/>
            <person name="O'Neill E."/>
            <person name="Emms D."/>
            <person name="Macleod O."/>
            <person name="Voorheis P."/>
            <person name="Matthews J."/>
            <person name="Matthews K."/>
            <person name="Carrington M."/>
        </authorList>
    </citation>
    <scope>NUCLEOTIDE SEQUENCE [LARGE SCALE GENOMIC DNA]</scope>
    <source>
        <strain evidence="1">Edinburgh</strain>
    </source>
</reference>
<dbReference type="RefSeq" id="XP_028887788.1">
    <property type="nucleotide sequence ID" value="XM_029021280.1"/>
</dbReference>
<dbReference type="Gene3D" id="2.60.120.620">
    <property type="entry name" value="q2cbj1_9rhob like domain"/>
    <property type="match status" value="1"/>
</dbReference>
<sequence length="511" mass="57177">MNEAQLTIAKSYDGLIDDYVTDMDALEQAREDLGNMNCQYRSSKLHRTLVDLQDTVNNSINTDVHVGTVCIPAADAVITVAGMSIALPIPAEKVTSLYTALNPSLVGVEMRGDVFDTNLRMSHEAPADSMQVSHSISTFDFPFELEEIHQKICPSAVSIRAELYKLVMYGVGDFFVPHRDSMSSADMFGSISMQLPILSESGTSQERTVSNSVKDPGQLVFYIGRETPECNCESLSTSSMYSDCYNADVQWAHTVDLGSLERITTTDGNIAMSFAAWTGDVLHEVRRVESGYRAVLVYRLYKQGHKESYIPLPLRLSVEEKIMSVFNTMNSEAHHHFRYLGVILRHAYAPAGLQPEYLKGIDAVMYSIASKTNKCLLFNAHQVDEGPLATRYNLRKDAVTYLMFLTTEVVPADVDFSSDDARESMAKHYKVFTNTAWIQLGFGTLVGGGFCFGNVTTSTDWWYRSAVMIITQEPSLWMRRRPLFLIMTKGSRTMRQLNSLLEVMKTIASFL</sequence>
<comment type="caution">
    <text evidence="1">The sequence shown here is derived from an EMBL/GenBank/DDBJ whole genome shotgun (WGS) entry which is preliminary data.</text>
</comment>
<protein>
    <recommendedName>
        <fullName evidence="3">Prolyl 4-hydroxylase alpha subunit Fe(2+) 2OG dioxygenase domain-containing protein</fullName>
    </recommendedName>
</protein>
<accession>A0A1X0P9W1</accession>
<evidence type="ECO:0000313" key="1">
    <source>
        <dbReference type="EMBL" id="ORC93722.1"/>
    </source>
</evidence>
<dbReference type="OrthoDB" id="27483at2759"/>